<accession>F4S9T0</accession>
<evidence type="ECO:0000256" key="16">
    <source>
        <dbReference type="ARBA" id="ARBA00038892"/>
    </source>
</evidence>
<dbReference type="STRING" id="747676.F4S9T0"/>
<comment type="pathway">
    <text evidence="15">Steroid metabolism; ergosterol biosynthesis.</text>
</comment>
<dbReference type="OrthoDB" id="5326588at2759"/>
<dbReference type="VEuPathDB" id="FungiDB:MELLADRAFT_73573"/>
<evidence type="ECO:0000256" key="9">
    <source>
        <dbReference type="ARBA" id="ARBA00023002"/>
    </source>
</evidence>
<dbReference type="PANTHER" id="PTHR21257">
    <property type="entry name" value="DELTA(14)-STEROL REDUCTASE"/>
    <property type="match status" value="1"/>
</dbReference>
<evidence type="ECO:0000256" key="15">
    <source>
        <dbReference type="ARBA" id="ARBA00029435"/>
    </source>
</evidence>
<evidence type="ECO:0000256" key="2">
    <source>
        <dbReference type="ARBA" id="ARBA00005402"/>
    </source>
</evidence>
<dbReference type="InterPro" id="IPR018083">
    <property type="entry name" value="Sterol_reductase_CS"/>
</dbReference>
<keyword evidence="9" id="KW-0560">Oxidoreductase</keyword>
<feature type="transmembrane region" description="Helical" evidence="18">
    <location>
        <begin position="349"/>
        <end position="368"/>
    </location>
</feature>
<feature type="transmembrane region" description="Helical" evidence="18">
    <location>
        <begin position="159"/>
        <end position="178"/>
    </location>
</feature>
<evidence type="ECO:0000256" key="18">
    <source>
        <dbReference type="SAM" id="Phobius"/>
    </source>
</evidence>
<evidence type="ECO:0000256" key="6">
    <source>
        <dbReference type="ARBA" id="ARBA00022857"/>
    </source>
</evidence>
<keyword evidence="8 18" id="KW-1133">Transmembrane helix</keyword>
<dbReference type="Gene3D" id="1.20.120.1630">
    <property type="match status" value="1"/>
</dbReference>
<protein>
    <recommendedName>
        <fullName evidence="16">Delta(24(24(1)))-sterol reductase</fullName>
        <ecNumber evidence="16">1.3.1.71</ecNumber>
    </recommendedName>
</protein>
<feature type="transmembrane region" description="Helical" evidence="18">
    <location>
        <begin position="68"/>
        <end position="87"/>
    </location>
</feature>
<feature type="transmembrane region" description="Helical" evidence="18">
    <location>
        <begin position="277"/>
        <end position="295"/>
    </location>
</feature>
<dbReference type="Proteomes" id="UP000001072">
    <property type="component" value="Unassembled WGS sequence"/>
</dbReference>
<keyword evidence="7" id="KW-0752">Steroid biosynthesis</keyword>
<keyword evidence="12 18" id="KW-0472">Membrane</keyword>
<comment type="catalytic activity">
    <reaction evidence="17">
        <text>ergosterol + NADP(+) = ergosta-5,7,22,24(28)-tetraen-3beta-ol + NADPH + H(+)</text>
        <dbReference type="Rhea" id="RHEA:18501"/>
        <dbReference type="ChEBI" id="CHEBI:15378"/>
        <dbReference type="ChEBI" id="CHEBI:16933"/>
        <dbReference type="ChEBI" id="CHEBI:18249"/>
        <dbReference type="ChEBI" id="CHEBI:57783"/>
        <dbReference type="ChEBI" id="CHEBI:58349"/>
        <dbReference type="EC" id="1.3.1.71"/>
    </reaction>
    <physiologicalReaction direction="right-to-left" evidence="17">
        <dbReference type="Rhea" id="RHEA:18503"/>
    </physiologicalReaction>
</comment>
<evidence type="ECO:0000256" key="3">
    <source>
        <dbReference type="ARBA" id="ARBA00022516"/>
    </source>
</evidence>
<dbReference type="eggNOG" id="KOG1435">
    <property type="taxonomic scope" value="Eukaryota"/>
</dbReference>
<keyword evidence="13" id="KW-1207">Sterol metabolism</keyword>
<dbReference type="Pfam" id="PF01222">
    <property type="entry name" value="ERG4_ERG24"/>
    <property type="match status" value="1"/>
</dbReference>
<evidence type="ECO:0000256" key="5">
    <source>
        <dbReference type="ARBA" id="ARBA00022824"/>
    </source>
</evidence>
<dbReference type="PROSITE" id="PS01018">
    <property type="entry name" value="STEROL_REDUCT_2"/>
    <property type="match status" value="1"/>
</dbReference>
<keyword evidence="5" id="KW-0256">Endoplasmic reticulum</keyword>
<feature type="transmembrane region" description="Helical" evidence="18">
    <location>
        <begin position="198"/>
        <end position="216"/>
    </location>
</feature>
<dbReference type="PANTHER" id="PTHR21257:SF31">
    <property type="entry name" value="DELTA(24(24(1)))-STEROL REDUCTASE ERG4"/>
    <property type="match status" value="1"/>
</dbReference>
<dbReference type="GO" id="GO:0005789">
    <property type="term" value="C:endoplasmic reticulum membrane"/>
    <property type="evidence" value="ECO:0007669"/>
    <property type="project" value="UniProtKB-SubCell"/>
</dbReference>
<comment type="similarity">
    <text evidence="2">Belongs to the ERG4/ERG24 family.</text>
</comment>
<reference evidence="20" key="1">
    <citation type="journal article" date="2011" name="Proc. Natl. Acad. Sci. U.S.A.">
        <title>Obligate biotrophy features unraveled by the genomic analysis of rust fungi.</title>
        <authorList>
            <person name="Duplessis S."/>
            <person name="Cuomo C.A."/>
            <person name="Lin Y.-C."/>
            <person name="Aerts A."/>
            <person name="Tisserant E."/>
            <person name="Veneault-Fourrey C."/>
            <person name="Joly D.L."/>
            <person name="Hacquard S."/>
            <person name="Amselem J."/>
            <person name="Cantarel B.L."/>
            <person name="Chiu R."/>
            <person name="Coutinho P.M."/>
            <person name="Feau N."/>
            <person name="Field M."/>
            <person name="Frey P."/>
            <person name="Gelhaye E."/>
            <person name="Goldberg J."/>
            <person name="Grabherr M.G."/>
            <person name="Kodira C.D."/>
            <person name="Kohler A."/>
            <person name="Kuees U."/>
            <person name="Lindquist E.A."/>
            <person name="Lucas S.M."/>
            <person name="Mago R."/>
            <person name="Mauceli E."/>
            <person name="Morin E."/>
            <person name="Murat C."/>
            <person name="Pangilinan J.L."/>
            <person name="Park R."/>
            <person name="Pearson M."/>
            <person name="Quesneville H."/>
            <person name="Rouhier N."/>
            <person name="Sakthikumar S."/>
            <person name="Salamov A.A."/>
            <person name="Schmutz J."/>
            <person name="Selles B."/>
            <person name="Shapiro H."/>
            <person name="Tanguay P."/>
            <person name="Tuskan G.A."/>
            <person name="Henrissat B."/>
            <person name="Van de Peer Y."/>
            <person name="Rouze P."/>
            <person name="Ellis J.G."/>
            <person name="Dodds P.N."/>
            <person name="Schein J.E."/>
            <person name="Zhong S."/>
            <person name="Hamelin R.C."/>
            <person name="Grigoriev I.V."/>
            <person name="Szabo L.J."/>
            <person name="Martin F."/>
        </authorList>
    </citation>
    <scope>NUCLEOTIDE SEQUENCE [LARGE SCALE GENOMIC DNA]</scope>
    <source>
        <strain evidence="20">98AG31 / pathotype 3-4-7</strain>
    </source>
</reference>
<organism evidence="20">
    <name type="scientific">Melampsora larici-populina (strain 98AG31 / pathotype 3-4-7)</name>
    <name type="common">Poplar leaf rust fungus</name>
    <dbReference type="NCBI Taxonomy" id="747676"/>
    <lineage>
        <taxon>Eukaryota</taxon>
        <taxon>Fungi</taxon>
        <taxon>Dikarya</taxon>
        <taxon>Basidiomycota</taxon>
        <taxon>Pucciniomycotina</taxon>
        <taxon>Pucciniomycetes</taxon>
        <taxon>Pucciniales</taxon>
        <taxon>Melampsoraceae</taxon>
        <taxon>Melampsora</taxon>
    </lineage>
</organism>
<gene>
    <name evidence="19" type="ORF">MELLADRAFT_73573</name>
</gene>
<evidence type="ECO:0000256" key="1">
    <source>
        <dbReference type="ARBA" id="ARBA00004477"/>
    </source>
</evidence>
<keyword evidence="11" id="KW-0443">Lipid metabolism</keyword>
<evidence type="ECO:0000256" key="12">
    <source>
        <dbReference type="ARBA" id="ARBA00023136"/>
    </source>
</evidence>
<dbReference type="GO" id="GO:0006696">
    <property type="term" value="P:ergosterol biosynthetic process"/>
    <property type="evidence" value="ECO:0007669"/>
    <property type="project" value="EnsemblFungi"/>
</dbReference>
<dbReference type="EMBL" id="GL883173">
    <property type="protein sequence ID" value="EGF98568.1"/>
    <property type="molecule type" value="Genomic_DNA"/>
</dbReference>
<keyword evidence="4 18" id="KW-0812">Transmembrane</keyword>
<keyword evidence="20" id="KW-1185">Reference proteome</keyword>
<dbReference type="InParanoid" id="F4S9T0"/>
<dbReference type="GO" id="GO:0050614">
    <property type="term" value="F:Delta24-sterol reductase activity"/>
    <property type="evidence" value="ECO:0007669"/>
    <property type="project" value="EnsemblFungi"/>
</dbReference>
<evidence type="ECO:0000256" key="13">
    <source>
        <dbReference type="ARBA" id="ARBA00023166"/>
    </source>
</evidence>
<evidence type="ECO:0000256" key="8">
    <source>
        <dbReference type="ARBA" id="ARBA00022989"/>
    </source>
</evidence>
<evidence type="ECO:0000256" key="7">
    <source>
        <dbReference type="ARBA" id="ARBA00022955"/>
    </source>
</evidence>
<evidence type="ECO:0000256" key="11">
    <source>
        <dbReference type="ARBA" id="ARBA00023098"/>
    </source>
</evidence>
<feature type="transmembrane region" description="Helical" evidence="18">
    <location>
        <begin position="316"/>
        <end position="337"/>
    </location>
</feature>
<dbReference type="EC" id="1.3.1.71" evidence="16"/>
<dbReference type="KEGG" id="mlr:MELLADRAFT_73573"/>
<name>F4S9T0_MELLP</name>
<dbReference type="GeneID" id="18932425"/>
<evidence type="ECO:0000256" key="10">
    <source>
        <dbReference type="ARBA" id="ARBA00023011"/>
    </source>
</evidence>
<keyword evidence="10" id="KW-0756">Sterol biosynthesis</keyword>
<dbReference type="FunCoup" id="F4S9T0">
    <property type="interactions" value="37"/>
</dbReference>
<evidence type="ECO:0000313" key="19">
    <source>
        <dbReference type="EMBL" id="EGF98568.1"/>
    </source>
</evidence>
<dbReference type="GO" id="GO:0000246">
    <property type="term" value="F:Delta24(24-1) sterol reductase activity"/>
    <property type="evidence" value="ECO:0007669"/>
    <property type="project" value="UniProtKB-EC"/>
</dbReference>
<keyword evidence="14" id="KW-0753">Steroid metabolism</keyword>
<keyword evidence="6" id="KW-0521">NADP</keyword>
<comment type="subcellular location">
    <subcellularLocation>
        <location evidence="1">Endoplasmic reticulum membrane</location>
        <topology evidence="1">Multi-pass membrane protein</topology>
    </subcellularLocation>
</comment>
<dbReference type="HOGENOM" id="CLU_015631_3_1_1"/>
<sequence length="498" mass="57691">MSTLISNRLMNPERLHQSHKSDSNTSSKQQVSAYIAKFPPKGELVGQFNPKVDPHLHYEFGGPLGTSFMMVFFPSLMYYFFICLWCYDGKLSRPDSLMPNDVISWWTEFWGLIKLHTCPTWSSFRLYTGFMLYELFLAWVMPGVWQEGLPIPSLNGGKMLYYCNALASWYTTLATVFVLDRFTPYFKLVDIFDQLGHLMTIATFFGFAISIWYYFVPILQGQSVRMSGNAIYDFFMGAALSPRIGHIDVKLFAEVRIPWILLFLIALSGSAKQYETLGYVTSNSIFMVMATGLYINACCKGEEMIPLTWDMCYEKWGWLLCFWNFAGVAFFYCHSVIHITKQAPTEYAYSTPITIALFVTYLIAYYFFDTSMSQKCRFKMEQDLGSEVTQRMNGFPQLPYGYIKNPKMIVMDGGRKLLLDGWWAYCRKPNYTADLIQGLCWGLSSGQTSWIPYFYPVFFLCMLLHRVTRDNERCSKKYGKGWEEYCQKVPYLLIPGVI</sequence>
<dbReference type="AlphaFoldDB" id="F4S9T0"/>
<dbReference type="FunFam" id="1.20.120.1630:FF:000003">
    <property type="entry name" value="C-24(28) sterol reductase"/>
    <property type="match status" value="1"/>
</dbReference>
<evidence type="ECO:0000313" key="20">
    <source>
        <dbReference type="Proteomes" id="UP000001072"/>
    </source>
</evidence>
<evidence type="ECO:0000256" key="14">
    <source>
        <dbReference type="ARBA" id="ARBA00023221"/>
    </source>
</evidence>
<feature type="transmembrane region" description="Helical" evidence="18">
    <location>
        <begin position="251"/>
        <end position="271"/>
    </location>
</feature>
<evidence type="ECO:0000256" key="17">
    <source>
        <dbReference type="ARBA" id="ARBA00048918"/>
    </source>
</evidence>
<keyword evidence="3" id="KW-0444">Lipid biosynthesis</keyword>
<evidence type="ECO:0000256" key="4">
    <source>
        <dbReference type="ARBA" id="ARBA00022692"/>
    </source>
</evidence>
<dbReference type="InterPro" id="IPR001171">
    <property type="entry name" value="ERG24_DHCR-like"/>
</dbReference>
<dbReference type="RefSeq" id="XP_007418135.1">
    <property type="nucleotide sequence ID" value="XM_007418073.1"/>
</dbReference>
<proteinExistence type="inferred from homology"/>